<keyword evidence="5" id="KW-1185">Reference proteome</keyword>
<dbReference type="InterPro" id="IPR027417">
    <property type="entry name" value="P-loop_NTPase"/>
</dbReference>
<dbReference type="GO" id="GO:0005524">
    <property type="term" value="F:ATP binding"/>
    <property type="evidence" value="ECO:0007669"/>
    <property type="project" value="InterPro"/>
</dbReference>
<dbReference type="InterPro" id="IPR049730">
    <property type="entry name" value="SNF2/RAD54-like_C"/>
</dbReference>
<dbReference type="RefSeq" id="WP_125432965.1">
    <property type="nucleotide sequence ID" value="NZ_RWIS01000013.1"/>
</dbReference>
<gene>
    <name evidence="4" type="ORF">EI290_17480</name>
</gene>
<sequence>MPHTVHLSQQLPDLTLPQLLQLAPRGFVPDTRQYRAVTPLELTVDTGQFSAGTVVGGMTGPEVEVSQTKTGLTLSCTCTAGTNDELCENQALTLLALLHRPELRAFFDGELRGQKLRAVAREYGLEQAPDLDAHFQLTFANGATVVMPRRADLLPVTPASKQELMRQLLPAKPEPVVPGANGQRLLVLARHRYYSHLTLHLVEASLTAAGKPKNPLTLLNPLDGIWQLTNPAELKFYTGLARFQHNYDEDRTPAAVEALRAVVQNPFRLPVFSYRGSQGDKLTAAALVPVRLHSARLQLRLQVTQEDEFYQITGQLLLHDQALDLEQLTLHYDYFVALHDDLYLLDDLDLWRVVEFFRQRNNALLIHQSQFAEFREDVLTNLENRLQIHYAYLRPATRQQLAAAGFDEAPEPVLYLSDAGPHVELLPVMRYGEREVSVLSKQQLQATDALGRAFTVSRNALAEDRLVAAVLRPWPELAGQQTPDSFYLARHELLDADRVLPALEHWRQEGIRVLGFRQLKDNRLNPHPARVSVQVSSETNWFDTRLAVRFGKQHATLPQLSQALRNRRRYVVLDDGSHGVLPQQWLEKFARYFAAAELIDGQLRTPHSQFATVEELYAEDELLPSARQRLTETRAALADFTGIAPVAVPAGLQVTLRDYQREGLNWLNFLDTFGFGGCLADDMGLGKTLQVLAFVLHLRAGGRTGPSLVVVPTSLVFNWQAEAARFAPGLRVLTWHGAGRQRTQPDFADYDLVLTTYGTLVSDLRRLKVQEFEYVFLDEAQAIKNPASLRYRAACQLRSRGRVVLTGTPLENNTYDIFALLSFACPGLLGTLRQFRAQYATRIDKFGDEQKARELQQKIRPFVLRRTKAQVATELPEKTEMVLYCEMPPEQRRVYEACRQDFRNLLLGQREDVMARNHASVLRGLTRLRQICDSPALLPDLEDYGSTSAKLAVLLEEIQNHAPEHKILVFSQFVGMLNLVRPMLDAHDIPYEYLTGQTRQRGAAVQAFQERPEVRVFLISLKAGGTGLNLTGADYVYLLDPWWNPAVENQAIDRAYRIGQTKPVVAVRLICPDTVEEKIQHLQQSKRELAQGLIRTDAALLKSLTPQELLALVGEEVGG</sequence>
<dbReference type="InterPro" id="IPR000330">
    <property type="entry name" value="SNF2_N"/>
</dbReference>
<evidence type="ECO:0000313" key="4">
    <source>
        <dbReference type="EMBL" id="RSK25215.1"/>
    </source>
</evidence>
<dbReference type="InterPro" id="IPR013663">
    <property type="entry name" value="Helicase_SWF/SNF/SWI_bac"/>
</dbReference>
<dbReference type="GO" id="GO:0016787">
    <property type="term" value="F:hydrolase activity"/>
    <property type="evidence" value="ECO:0007669"/>
    <property type="project" value="UniProtKB-KW"/>
</dbReference>
<dbReference type="Proteomes" id="UP000280066">
    <property type="component" value="Unassembled WGS sequence"/>
</dbReference>
<evidence type="ECO:0000313" key="5">
    <source>
        <dbReference type="Proteomes" id="UP000280066"/>
    </source>
</evidence>
<dbReference type="InterPro" id="IPR001650">
    <property type="entry name" value="Helicase_C-like"/>
</dbReference>
<dbReference type="PROSITE" id="PS51192">
    <property type="entry name" value="HELICASE_ATP_BIND_1"/>
    <property type="match status" value="1"/>
</dbReference>
<dbReference type="Pfam" id="PF00176">
    <property type="entry name" value="SNF2-rel_dom"/>
    <property type="match status" value="1"/>
</dbReference>
<dbReference type="PROSITE" id="PS51194">
    <property type="entry name" value="HELICASE_CTER"/>
    <property type="match status" value="1"/>
</dbReference>
<evidence type="ECO:0000259" key="3">
    <source>
        <dbReference type="PROSITE" id="PS51194"/>
    </source>
</evidence>
<dbReference type="GO" id="GO:0004386">
    <property type="term" value="F:helicase activity"/>
    <property type="evidence" value="ECO:0007669"/>
    <property type="project" value="UniProtKB-KW"/>
</dbReference>
<feature type="domain" description="Helicase ATP-binding" evidence="2">
    <location>
        <begin position="668"/>
        <end position="827"/>
    </location>
</feature>
<dbReference type="Pfam" id="PF08455">
    <property type="entry name" value="SNF2_assoc"/>
    <property type="match status" value="1"/>
</dbReference>
<keyword evidence="1" id="KW-0378">Hydrolase</keyword>
<dbReference type="SUPFAM" id="SSF52540">
    <property type="entry name" value="P-loop containing nucleoside triphosphate hydrolases"/>
    <property type="match status" value="2"/>
</dbReference>
<keyword evidence="4" id="KW-0347">Helicase</keyword>
<dbReference type="Gene3D" id="3.40.50.300">
    <property type="entry name" value="P-loop containing nucleotide triphosphate hydrolases"/>
    <property type="match status" value="1"/>
</dbReference>
<proteinExistence type="predicted"/>
<dbReference type="SMART" id="SM00487">
    <property type="entry name" value="DEXDc"/>
    <property type="match status" value="1"/>
</dbReference>
<name>A0A428J053_9BACT</name>
<dbReference type="CDD" id="cd18793">
    <property type="entry name" value="SF2_C_SNF"/>
    <property type="match status" value="1"/>
</dbReference>
<feature type="domain" description="Helicase C-terminal" evidence="3">
    <location>
        <begin position="950"/>
        <end position="1101"/>
    </location>
</feature>
<keyword evidence="4" id="KW-0067">ATP-binding</keyword>
<dbReference type="InterPro" id="IPR014001">
    <property type="entry name" value="Helicase_ATP-bd"/>
</dbReference>
<reference evidence="4 5" key="1">
    <citation type="submission" date="2018-12" db="EMBL/GenBank/DDBJ databases">
        <authorList>
            <person name="Feng G."/>
            <person name="Zhu H."/>
        </authorList>
    </citation>
    <scope>NUCLEOTIDE SEQUENCE [LARGE SCALE GENOMIC DNA]</scope>
    <source>
        <strain evidence="4 5">9PBR-2</strain>
    </source>
</reference>
<organism evidence="4 5">
    <name type="scientific">Hymenobacter metallilatus</name>
    <dbReference type="NCBI Taxonomy" id="2493666"/>
    <lineage>
        <taxon>Bacteria</taxon>
        <taxon>Pseudomonadati</taxon>
        <taxon>Bacteroidota</taxon>
        <taxon>Cytophagia</taxon>
        <taxon>Cytophagales</taxon>
        <taxon>Hymenobacteraceae</taxon>
        <taxon>Hymenobacter</taxon>
    </lineage>
</organism>
<evidence type="ECO:0000259" key="2">
    <source>
        <dbReference type="PROSITE" id="PS51192"/>
    </source>
</evidence>
<dbReference type="CDD" id="cd18012">
    <property type="entry name" value="DEXQc_arch_SWI2_SNF2"/>
    <property type="match status" value="1"/>
</dbReference>
<dbReference type="InterPro" id="IPR038718">
    <property type="entry name" value="SNF2-like_sf"/>
</dbReference>
<dbReference type="Pfam" id="PF00271">
    <property type="entry name" value="Helicase_C"/>
    <property type="match status" value="1"/>
</dbReference>
<dbReference type="EMBL" id="RWIS01000013">
    <property type="protein sequence ID" value="RSK25215.1"/>
    <property type="molecule type" value="Genomic_DNA"/>
</dbReference>
<evidence type="ECO:0000256" key="1">
    <source>
        <dbReference type="ARBA" id="ARBA00022801"/>
    </source>
</evidence>
<dbReference type="OrthoDB" id="9760715at2"/>
<accession>A0A428J053</accession>
<dbReference type="PANTHER" id="PTHR10799">
    <property type="entry name" value="SNF2/RAD54 HELICASE FAMILY"/>
    <property type="match status" value="1"/>
</dbReference>
<dbReference type="Gene3D" id="3.40.50.10810">
    <property type="entry name" value="Tandem AAA-ATPase domain"/>
    <property type="match status" value="1"/>
</dbReference>
<protein>
    <submittedName>
        <fullName evidence="4">DEAD/DEAH box helicase</fullName>
    </submittedName>
</protein>
<comment type="caution">
    <text evidence="4">The sequence shown here is derived from an EMBL/GenBank/DDBJ whole genome shotgun (WGS) entry which is preliminary data.</text>
</comment>
<dbReference type="SMART" id="SM00490">
    <property type="entry name" value="HELICc"/>
    <property type="match status" value="1"/>
</dbReference>
<keyword evidence="4" id="KW-0547">Nucleotide-binding</keyword>
<dbReference type="AlphaFoldDB" id="A0A428J053"/>